<feature type="transmembrane region" description="Helical" evidence="8">
    <location>
        <begin position="228"/>
        <end position="252"/>
    </location>
</feature>
<dbReference type="PANTHER" id="PTHR12428:SF34">
    <property type="entry name" value="MITOCHONDRIAL INNER MEMBRANE PROTEIN OXA1-LIKE"/>
    <property type="match status" value="1"/>
</dbReference>
<evidence type="ECO:0000313" key="11">
    <source>
        <dbReference type="Proteomes" id="UP000775213"/>
    </source>
</evidence>
<name>A0AAV7GK53_DENCH</name>
<reference evidence="10 11" key="1">
    <citation type="journal article" date="2021" name="Hortic Res">
        <title>Chromosome-scale assembly of the Dendrobium chrysotoxum genome enhances the understanding of orchid evolution.</title>
        <authorList>
            <person name="Zhang Y."/>
            <person name="Zhang G.Q."/>
            <person name="Zhang D."/>
            <person name="Liu X.D."/>
            <person name="Xu X.Y."/>
            <person name="Sun W.H."/>
            <person name="Yu X."/>
            <person name="Zhu X."/>
            <person name="Wang Z.W."/>
            <person name="Zhao X."/>
            <person name="Zhong W.Y."/>
            <person name="Chen H."/>
            <person name="Yin W.L."/>
            <person name="Huang T."/>
            <person name="Niu S.C."/>
            <person name="Liu Z.J."/>
        </authorList>
    </citation>
    <scope>NUCLEOTIDE SEQUENCE [LARGE SCALE GENOMIC DNA]</scope>
    <source>
        <strain evidence="10">Lindl</strain>
    </source>
</reference>
<dbReference type="EMBL" id="JAGFBR010000013">
    <property type="protein sequence ID" value="KAH0456019.1"/>
    <property type="molecule type" value="Genomic_DNA"/>
</dbReference>
<dbReference type="InterPro" id="IPR001708">
    <property type="entry name" value="YidC/ALB3/OXA1/COX18"/>
</dbReference>
<evidence type="ECO:0000256" key="8">
    <source>
        <dbReference type="SAM" id="Phobius"/>
    </source>
</evidence>
<comment type="subcellular location">
    <subcellularLocation>
        <location evidence="1 6">Membrane</location>
        <topology evidence="1 6">Multi-pass membrane protein</topology>
    </subcellularLocation>
</comment>
<evidence type="ECO:0000256" key="5">
    <source>
        <dbReference type="ARBA" id="ARBA00023136"/>
    </source>
</evidence>
<dbReference type="PANTHER" id="PTHR12428">
    <property type="entry name" value="OXA1"/>
    <property type="match status" value="1"/>
</dbReference>
<feature type="compositionally biased region" description="Polar residues" evidence="7">
    <location>
        <begin position="389"/>
        <end position="401"/>
    </location>
</feature>
<keyword evidence="5 8" id="KW-0472">Membrane</keyword>
<keyword evidence="11" id="KW-1185">Reference proteome</keyword>
<dbReference type="Pfam" id="PF02096">
    <property type="entry name" value="60KD_IMP"/>
    <property type="match status" value="1"/>
</dbReference>
<dbReference type="Proteomes" id="UP000775213">
    <property type="component" value="Unassembled WGS sequence"/>
</dbReference>
<comment type="caution">
    <text evidence="10">The sequence shown here is derived from an EMBL/GenBank/DDBJ whole genome shotgun (WGS) entry which is preliminary data.</text>
</comment>
<dbReference type="GO" id="GO:0032977">
    <property type="term" value="F:membrane insertase activity"/>
    <property type="evidence" value="ECO:0007669"/>
    <property type="project" value="InterPro"/>
</dbReference>
<organism evidence="10 11">
    <name type="scientific">Dendrobium chrysotoxum</name>
    <name type="common">Orchid</name>
    <dbReference type="NCBI Taxonomy" id="161865"/>
    <lineage>
        <taxon>Eukaryota</taxon>
        <taxon>Viridiplantae</taxon>
        <taxon>Streptophyta</taxon>
        <taxon>Embryophyta</taxon>
        <taxon>Tracheophyta</taxon>
        <taxon>Spermatophyta</taxon>
        <taxon>Magnoliopsida</taxon>
        <taxon>Liliopsida</taxon>
        <taxon>Asparagales</taxon>
        <taxon>Orchidaceae</taxon>
        <taxon>Epidendroideae</taxon>
        <taxon>Malaxideae</taxon>
        <taxon>Dendrobiinae</taxon>
        <taxon>Dendrobium</taxon>
    </lineage>
</organism>
<comment type="similarity">
    <text evidence="2">Belongs to the OXA1/ALB3/YidC (TC 2.A.9.2) family.</text>
</comment>
<gene>
    <name evidence="10" type="ORF">IEQ34_013926</name>
</gene>
<dbReference type="NCBIfam" id="TIGR03592">
    <property type="entry name" value="yidC_oxa1_cterm"/>
    <property type="match status" value="1"/>
</dbReference>
<dbReference type="InterPro" id="IPR028055">
    <property type="entry name" value="YidC/Oxa/ALB_C"/>
</dbReference>
<accession>A0AAV7GK53</accession>
<dbReference type="AlphaFoldDB" id="A0AAV7GK53"/>
<keyword evidence="4 8" id="KW-1133">Transmembrane helix</keyword>
<evidence type="ECO:0000259" key="9">
    <source>
        <dbReference type="Pfam" id="PF02096"/>
    </source>
</evidence>
<protein>
    <recommendedName>
        <fullName evidence="9">Membrane insertase YidC/Oxa/ALB C-terminal domain-containing protein</fullName>
    </recommendedName>
</protein>
<keyword evidence="3 6" id="KW-0812">Transmembrane</keyword>
<feature type="transmembrane region" description="Helical" evidence="8">
    <location>
        <begin position="317"/>
        <end position="339"/>
    </location>
</feature>
<feature type="region of interest" description="Disordered" evidence="7">
    <location>
        <begin position="388"/>
        <end position="410"/>
    </location>
</feature>
<evidence type="ECO:0000256" key="7">
    <source>
        <dbReference type="SAM" id="MobiDB-lite"/>
    </source>
</evidence>
<dbReference type="GO" id="GO:0005743">
    <property type="term" value="C:mitochondrial inner membrane"/>
    <property type="evidence" value="ECO:0007669"/>
    <property type="project" value="TreeGrafter"/>
</dbReference>
<dbReference type="GO" id="GO:0032979">
    <property type="term" value="P:protein insertion into mitochondrial inner membrane from matrix"/>
    <property type="evidence" value="ECO:0007669"/>
    <property type="project" value="TreeGrafter"/>
</dbReference>
<evidence type="ECO:0000313" key="10">
    <source>
        <dbReference type="EMBL" id="KAH0456019.1"/>
    </source>
</evidence>
<feature type="domain" description="Membrane insertase YidC/Oxa/ALB C-terminal" evidence="9">
    <location>
        <begin position="161"/>
        <end position="352"/>
    </location>
</feature>
<evidence type="ECO:0000256" key="1">
    <source>
        <dbReference type="ARBA" id="ARBA00004141"/>
    </source>
</evidence>
<evidence type="ECO:0000256" key="4">
    <source>
        <dbReference type="ARBA" id="ARBA00022989"/>
    </source>
</evidence>
<evidence type="ECO:0000256" key="3">
    <source>
        <dbReference type="ARBA" id="ARBA00022692"/>
    </source>
</evidence>
<dbReference type="CDD" id="cd20069">
    <property type="entry name" value="5TM_Oxa1-like"/>
    <property type="match status" value="1"/>
</dbReference>
<feature type="transmembrane region" description="Helical" evidence="8">
    <location>
        <begin position="279"/>
        <end position="296"/>
    </location>
</feature>
<proteinExistence type="inferred from homology"/>
<evidence type="ECO:0000256" key="6">
    <source>
        <dbReference type="RuleBase" id="RU003945"/>
    </source>
</evidence>
<sequence>MACCRKSLTVGYNYLSRRFHPSFFHLVQEDRERSGAPQPLPLPLTATLVRAASYQSFDRFRYPDRDWRRLGFSLPIVIDRYSRNYSSTSDGSNEIGYINDVADVLTETTVDTSAVATAASASSVPLPFPGEVAAAAADSFFPVAALQHLIDAVHSFTGLNWWASIALTTLLIRGATVPLLINQLKASAKLNIMRPELEKLKEELNNNMDPEFLQEGQKRMKALFKKHGVTPFTPLKGALIQGPIFISFFFAISNMVEKVPSFKGGGAFWFTDLTTPDPMYIFPVLTSLTFLATVELNMQEGMEGNQMANTMKNFSRVLALLTVPFTASFPKAIFCYWVTSNLFSLLYGFVLKRPPVRKFLDLPEAVPKLELASQPNFSFFGTSKPVLPTASSTQENESTPVKTPERRVSSSAVISQRIKNLEKNVKARNKYQKR</sequence>
<evidence type="ECO:0000256" key="2">
    <source>
        <dbReference type="ARBA" id="ARBA00010583"/>
    </source>
</evidence>
<comment type="similarity">
    <text evidence="6">Belongs to the OXA1/ALB3/YidC family.</text>
</comment>